<comment type="caution">
    <text evidence="2">The sequence shown here is derived from an EMBL/GenBank/DDBJ whole genome shotgun (WGS) entry which is preliminary data.</text>
</comment>
<organism evidence="2 3">
    <name type="scientific">Aspergillus mulundensis</name>
    <dbReference type="NCBI Taxonomy" id="1810919"/>
    <lineage>
        <taxon>Eukaryota</taxon>
        <taxon>Fungi</taxon>
        <taxon>Dikarya</taxon>
        <taxon>Ascomycota</taxon>
        <taxon>Pezizomycotina</taxon>
        <taxon>Eurotiomycetes</taxon>
        <taxon>Eurotiomycetidae</taxon>
        <taxon>Eurotiales</taxon>
        <taxon>Aspergillaceae</taxon>
        <taxon>Aspergillus</taxon>
        <taxon>Aspergillus subgen. Nidulantes</taxon>
    </lineage>
</organism>
<gene>
    <name evidence="2" type="ORF">DSM5745_09111</name>
</gene>
<sequence>MFITYDPASQNKKPSRRTINAFVAVHAARKRRKPARQDQGINTYWLQPEDSEPKHGNDRQVTQCIQPVTPRMTVPIASGKFYPISLDTKGPSTNRALAYYFDVLLPHDSSALGHGDSRAQFYASVLLHWSNAHDAILHGLAAFTLCTLEPQEHTDTGRARAATLYHRKKLFDLVTDMLGRQIVDDVLIQALCLLIPIDDYLGYVDFSQVHLDGLETVVDARGGLAQIGQSVPGMDANLQTSLLVSKSLLSTHIQTSLAYNATPAAEAASLYPTLSVQSTLDLPIGFQHLTHTGHLSTNSVPILQSFSAWLRTHGTTDPALIPVWRYSAPAHLTPIEKCLFAALLCFADDLSCMGFHPAAIIFRQPRKRAEMLLAVPELWRDPALADFAVWMALVVTTPRNLGIAPLTVQRALFCKIFETRPGTYEWVHIDTALQSFFYDQGRARVWEGTWKALYKGWNPKPE</sequence>
<reference evidence="2 3" key="1">
    <citation type="journal article" date="2018" name="IMA Fungus">
        <title>IMA Genome-F 9: Draft genome sequence of Annulohypoxylon stygium, Aspergillus mulundensis, Berkeleyomyces basicola (syn. Thielaviopsis basicola), Ceratocystis smalleyi, two Cercospora beticola strains, Coleophoma cylindrospora, Fusarium fracticaudum, Phialophora cf. hyalina, and Morchella septimelata.</title>
        <authorList>
            <person name="Wingfield B.D."/>
            <person name="Bills G.F."/>
            <person name="Dong Y."/>
            <person name="Huang W."/>
            <person name="Nel W.J."/>
            <person name="Swalarsk-Parry B.S."/>
            <person name="Vaghefi N."/>
            <person name="Wilken P.M."/>
            <person name="An Z."/>
            <person name="de Beer Z.W."/>
            <person name="De Vos L."/>
            <person name="Chen L."/>
            <person name="Duong T.A."/>
            <person name="Gao Y."/>
            <person name="Hammerbacher A."/>
            <person name="Kikkert J.R."/>
            <person name="Li Y."/>
            <person name="Li H."/>
            <person name="Li K."/>
            <person name="Li Q."/>
            <person name="Liu X."/>
            <person name="Ma X."/>
            <person name="Naidoo K."/>
            <person name="Pethybridge S.J."/>
            <person name="Sun J."/>
            <person name="Steenkamp E.T."/>
            <person name="van der Nest M.A."/>
            <person name="van Wyk S."/>
            <person name="Wingfield M.J."/>
            <person name="Xiong C."/>
            <person name="Yue Q."/>
            <person name="Zhang X."/>
        </authorList>
    </citation>
    <scope>NUCLEOTIDE SEQUENCE [LARGE SCALE GENOMIC DNA]</scope>
    <source>
        <strain evidence="2 3">DSM 5745</strain>
    </source>
</reference>
<dbReference type="Proteomes" id="UP000256690">
    <property type="component" value="Unassembled WGS sequence"/>
</dbReference>
<name>A0A3D8QZQ9_9EURO</name>
<dbReference type="EMBL" id="PVWQ01000012">
    <property type="protein sequence ID" value="RDW67245.1"/>
    <property type="molecule type" value="Genomic_DNA"/>
</dbReference>
<dbReference type="STRING" id="1810919.A0A3D8QZQ9"/>
<accession>A0A3D8QZQ9</accession>
<protein>
    <submittedName>
        <fullName evidence="2">Uncharacterized protein</fullName>
    </submittedName>
</protein>
<evidence type="ECO:0000313" key="3">
    <source>
        <dbReference type="Proteomes" id="UP000256690"/>
    </source>
</evidence>
<evidence type="ECO:0000256" key="1">
    <source>
        <dbReference type="SAM" id="MobiDB-lite"/>
    </source>
</evidence>
<evidence type="ECO:0000313" key="2">
    <source>
        <dbReference type="EMBL" id="RDW67245.1"/>
    </source>
</evidence>
<feature type="region of interest" description="Disordered" evidence="1">
    <location>
        <begin position="30"/>
        <end position="58"/>
    </location>
</feature>
<dbReference type="OrthoDB" id="3469225at2759"/>
<dbReference type="RefSeq" id="XP_026600213.1">
    <property type="nucleotide sequence ID" value="XM_026751127.1"/>
</dbReference>
<dbReference type="GeneID" id="38119481"/>
<dbReference type="AlphaFoldDB" id="A0A3D8QZQ9"/>
<keyword evidence="3" id="KW-1185">Reference proteome</keyword>
<proteinExistence type="predicted"/>